<comment type="caution">
    <text evidence="3">The sequence shown here is derived from an EMBL/GenBank/DDBJ whole genome shotgun (WGS) entry which is preliminary data.</text>
</comment>
<dbReference type="SUPFAM" id="SSF50370">
    <property type="entry name" value="Ricin B-like lectins"/>
    <property type="match status" value="1"/>
</dbReference>
<evidence type="ECO:0000313" key="4">
    <source>
        <dbReference type="Proteomes" id="UP001240984"/>
    </source>
</evidence>
<evidence type="ECO:0000256" key="1">
    <source>
        <dbReference type="SAM" id="SignalP"/>
    </source>
</evidence>
<dbReference type="Gene3D" id="2.120.10.10">
    <property type="match status" value="1"/>
</dbReference>
<keyword evidence="4" id="KW-1185">Reference proteome</keyword>
<organism evidence="3 4">
    <name type="scientific">Catenuloplanes nepalensis</name>
    <dbReference type="NCBI Taxonomy" id="587533"/>
    <lineage>
        <taxon>Bacteria</taxon>
        <taxon>Bacillati</taxon>
        <taxon>Actinomycetota</taxon>
        <taxon>Actinomycetes</taxon>
        <taxon>Micromonosporales</taxon>
        <taxon>Micromonosporaceae</taxon>
        <taxon>Catenuloplanes</taxon>
    </lineage>
</organism>
<accession>A0ABT9MRC1</accession>
<dbReference type="CDD" id="cd23418">
    <property type="entry name" value="beta-trefoil_Ricin_XLN-like"/>
    <property type="match status" value="1"/>
</dbReference>
<dbReference type="Pfam" id="PF13088">
    <property type="entry name" value="BNR_2"/>
    <property type="match status" value="1"/>
</dbReference>
<protein>
    <recommendedName>
        <fullName evidence="2">Ricin B lectin domain-containing protein</fullName>
    </recommendedName>
</protein>
<reference evidence="3 4" key="1">
    <citation type="submission" date="2023-07" db="EMBL/GenBank/DDBJ databases">
        <title>Sequencing the genomes of 1000 actinobacteria strains.</title>
        <authorList>
            <person name="Klenk H.-P."/>
        </authorList>
    </citation>
    <scope>NUCLEOTIDE SEQUENCE [LARGE SCALE GENOMIC DNA]</scope>
    <source>
        <strain evidence="3 4">DSM 44710</strain>
    </source>
</reference>
<dbReference type="PROSITE" id="PS50231">
    <property type="entry name" value="RICIN_B_LECTIN"/>
    <property type="match status" value="1"/>
</dbReference>
<dbReference type="EMBL" id="JAUSRA010000001">
    <property type="protein sequence ID" value="MDP9793987.1"/>
    <property type="molecule type" value="Genomic_DNA"/>
</dbReference>
<dbReference type="Proteomes" id="UP001240984">
    <property type="component" value="Unassembled WGS sequence"/>
</dbReference>
<dbReference type="Pfam" id="PF00652">
    <property type="entry name" value="Ricin_B_lectin"/>
    <property type="match status" value="1"/>
</dbReference>
<dbReference type="PROSITE" id="PS51257">
    <property type="entry name" value="PROKAR_LIPOPROTEIN"/>
    <property type="match status" value="1"/>
</dbReference>
<dbReference type="PANTHER" id="PTHR38792">
    <property type="entry name" value="BNR/ASP-BOX REPEAT DOMAIN PROTEIN (AFU_ORTHOLOGUE AFUA_7G06430)-RELATED"/>
    <property type="match status" value="1"/>
</dbReference>
<feature type="chain" id="PRO_5045094945" description="Ricin B lectin domain-containing protein" evidence="1">
    <location>
        <begin position="23"/>
        <end position="513"/>
    </location>
</feature>
<dbReference type="InterPro" id="IPR011040">
    <property type="entry name" value="Sialidase"/>
</dbReference>
<dbReference type="Gene3D" id="2.80.10.50">
    <property type="match status" value="2"/>
</dbReference>
<name>A0ABT9MRC1_9ACTN</name>
<evidence type="ECO:0000259" key="2">
    <source>
        <dbReference type="SMART" id="SM00458"/>
    </source>
</evidence>
<dbReference type="RefSeq" id="WP_306829095.1">
    <property type="nucleotide sequence ID" value="NZ_JAUSRA010000001.1"/>
</dbReference>
<dbReference type="SMART" id="SM00458">
    <property type="entry name" value="RICIN"/>
    <property type="match status" value="1"/>
</dbReference>
<gene>
    <name evidence="3" type="ORF">J2S43_002499</name>
</gene>
<dbReference type="PANTHER" id="PTHR38792:SF3">
    <property type="entry name" value="BNR_ASP-BOX REPEAT DOMAIN PROTEIN (AFU_ORTHOLOGUE AFUA_7G06430)-RELATED"/>
    <property type="match status" value="1"/>
</dbReference>
<sequence length="513" mass="54705">MPRPRRLIQIATAVTMAAACLAAPRAIDALADATPTDTIAWDTAGRQFVTTGAYARVKRIDSGDLLMAYSSGPAVQLRRSQDNGATWSGATVVAQRSGYNYTNAELTQLANGWLLYLWNGRPVSDGGTERYVIMSKLSRDGGATWSDERTAYTGDNVFGNGVWEPVAMQLPTGEIQLFFADESPYRSSTEQQITLIRSFDNGLSWVSPSAVSFRAGHRDGMPVPVKLANDAGLAFAIEDNGLNGEFKPSIVWSSTTGNWDRGTAGDRWSALRPDQQLPSTVYAGAPYLVQMPTGETVLSVQSTEGRAQNDLKVANMQVYVGDGDARNFANRSTPFPDLPAGASALWNSLSVLDADNVLAVSSVTGLGRDGIWIVRGRIVRGGQAAADMIVGAGSNRCIDVAGGASADGTRVQLYDCHGGPEVRWTWQGASLVNAKTGKCLDVSGAGTAAGTAVQLWTCNGGGAQQWQFVDGNLRNPDAGRCLDADGWGTANGTRLILWDCGTGQSNQTWRYQR</sequence>
<evidence type="ECO:0000313" key="3">
    <source>
        <dbReference type="EMBL" id="MDP9793987.1"/>
    </source>
</evidence>
<dbReference type="InterPro" id="IPR036278">
    <property type="entry name" value="Sialidase_sf"/>
</dbReference>
<keyword evidence="1" id="KW-0732">Signal</keyword>
<feature type="signal peptide" evidence="1">
    <location>
        <begin position="1"/>
        <end position="22"/>
    </location>
</feature>
<dbReference type="CDD" id="cd15482">
    <property type="entry name" value="Sialidase_non-viral"/>
    <property type="match status" value="1"/>
</dbReference>
<proteinExistence type="predicted"/>
<feature type="domain" description="Ricin B lectin" evidence="2">
    <location>
        <begin position="384"/>
        <end position="512"/>
    </location>
</feature>
<dbReference type="InterPro" id="IPR000772">
    <property type="entry name" value="Ricin_B_lectin"/>
</dbReference>
<dbReference type="SUPFAM" id="SSF50939">
    <property type="entry name" value="Sialidases"/>
    <property type="match status" value="1"/>
</dbReference>
<dbReference type="InterPro" id="IPR035992">
    <property type="entry name" value="Ricin_B-like_lectins"/>
</dbReference>